<sequence length="51" mass="5607">MGTCGQTVFEAPRKDPTWQPQPLGILRSLVPPAGQAGLYMPSESYFRARLS</sequence>
<accession>A6JXH4</accession>
<protein>
    <submittedName>
        <fullName evidence="1">RCG32396</fullName>
    </submittedName>
</protein>
<dbReference type="AlphaFoldDB" id="A6JXH4"/>
<gene>
    <name evidence="1" type="ORF">rCG_32396</name>
</gene>
<dbReference type="Proteomes" id="UP000234681">
    <property type="component" value="Chromosome 3"/>
</dbReference>
<proteinExistence type="predicted"/>
<reference evidence="1 2" key="1">
    <citation type="submission" date="2005-09" db="EMBL/GenBank/DDBJ databases">
        <authorList>
            <person name="Mural R.J."/>
            <person name="Li P.W."/>
            <person name="Adams M.D."/>
            <person name="Amanatides P.G."/>
            <person name="Baden-Tillson H."/>
            <person name="Barnstead M."/>
            <person name="Chin S.H."/>
            <person name="Dew I."/>
            <person name="Evans C.A."/>
            <person name="Ferriera S."/>
            <person name="Flanigan M."/>
            <person name="Fosler C."/>
            <person name="Glodek A."/>
            <person name="Gu Z."/>
            <person name="Holt R.A."/>
            <person name="Jennings D."/>
            <person name="Kraft C.L."/>
            <person name="Lu F."/>
            <person name="Nguyen T."/>
            <person name="Nusskern D.R."/>
            <person name="Pfannkoch C.M."/>
            <person name="Sitter C."/>
            <person name="Sutton G.G."/>
            <person name="Venter J.C."/>
            <person name="Wang Z."/>
            <person name="Woodage T."/>
            <person name="Zheng X.H."/>
            <person name="Zhong F."/>
        </authorList>
    </citation>
    <scope>NUCLEOTIDE SEQUENCE [LARGE SCALE GENOMIC DNA]</scope>
    <source>
        <strain>BN</strain>
        <strain evidence="2">Sprague-Dawley</strain>
    </source>
</reference>
<name>A6JXH4_RAT</name>
<evidence type="ECO:0000313" key="1">
    <source>
        <dbReference type="EMBL" id="EDL96435.1"/>
    </source>
</evidence>
<organism evidence="1 2">
    <name type="scientific">Rattus norvegicus</name>
    <name type="common">Rat</name>
    <dbReference type="NCBI Taxonomy" id="10116"/>
    <lineage>
        <taxon>Eukaryota</taxon>
        <taxon>Metazoa</taxon>
        <taxon>Chordata</taxon>
        <taxon>Craniata</taxon>
        <taxon>Vertebrata</taxon>
        <taxon>Euteleostomi</taxon>
        <taxon>Mammalia</taxon>
        <taxon>Eutheria</taxon>
        <taxon>Euarchontoglires</taxon>
        <taxon>Glires</taxon>
        <taxon>Rodentia</taxon>
        <taxon>Myomorpha</taxon>
        <taxon>Muroidea</taxon>
        <taxon>Muridae</taxon>
        <taxon>Murinae</taxon>
        <taxon>Rattus</taxon>
    </lineage>
</organism>
<evidence type="ECO:0000313" key="2">
    <source>
        <dbReference type="Proteomes" id="UP000234681"/>
    </source>
</evidence>
<dbReference type="EMBL" id="CH474005">
    <property type="protein sequence ID" value="EDL96435.1"/>
    <property type="molecule type" value="Genomic_DNA"/>
</dbReference>